<feature type="domain" description="RNase H type-1" evidence="1">
    <location>
        <begin position="111"/>
        <end position="216"/>
    </location>
</feature>
<organism evidence="2 3">
    <name type="scientific">Dipteronia sinensis</name>
    <dbReference type="NCBI Taxonomy" id="43782"/>
    <lineage>
        <taxon>Eukaryota</taxon>
        <taxon>Viridiplantae</taxon>
        <taxon>Streptophyta</taxon>
        <taxon>Embryophyta</taxon>
        <taxon>Tracheophyta</taxon>
        <taxon>Spermatophyta</taxon>
        <taxon>Magnoliopsida</taxon>
        <taxon>eudicotyledons</taxon>
        <taxon>Gunneridae</taxon>
        <taxon>Pentapetalae</taxon>
        <taxon>rosids</taxon>
        <taxon>malvids</taxon>
        <taxon>Sapindales</taxon>
        <taxon>Sapindaceae</taxon>
        <taxon>Hippocastanoideae</taxon>
        <taxon>Acereae</taxon>
        <taxon>Dipteronia</taxon>
    </lineage>
</organism>
<reference evidence="2" key="1">
    <citation type="journal article" date="2023" name="Plant J.">
        <title>Genome sequences and population genomics provide insights into the demographic history, inbreeding, and mutation load of two 'living fossil' tree species of Dipteronia.</title>
        <authorList>
            <person name="Feng Y."/>
            <person name="Comes H.P."/>
            <person name="Chen J."/>
            <person name="Zhu S."/>
            <person name="Lu R."/>
            <person name="Zhang X."/>
            <person name="Li P."/>
            <person name="Qiu J."/>
            <person name="Olsen K.M."/>
            <person name="Qiu Y."/>
        </authorList>
    </citation>
    <scope>NUCLEOTIDE SEQUENCE</scope>
    <source>
        <strain evidence="2">NBL</strain>
    </source>
</reference>
<dbReference type="EMBL" id="JANJYJ010000002">
    <property type="protein sequence ID" value="KAK3226004.1"/>
    <property type="molecule type" value="Genomic_DNA"/>
</dbReference>
<proteinExistence type="predicted"/>
<evidence type="ECO:0000313" key="3">
    <source>
        <dbReference type="Proteomes" id="UP001281410"/>
    </source>
</evidence>
<dbReference type="CDD" id="cd06222">
    <property type="entry name" value="RNase_H_like"/>
    <property type="match status" value="1"/>
</dbReference>
<dbReference type="GO" id="GO:0004523">
    <property type="term" value="F:RNA-DNA hybrid ribonuclease activity"/>
    <property type="evidence" value="ECO:0007669"/>
    <property type="project" value="InterPro"/>
</dbReference>
<dbReference type="InterPro" id="IPR002156">
    <property type="entry name" value="RNaseH_domain"/>
</dbReference>
<dbReference type="PANTHER" id="PTHR47723:SF21">
    <property type="entry name" value="POLYNUCLEOTIDYL TRANSFERASE, RIBONUCLEASE H-LIKE SUPERFAMILY PROTEIN"/>
    <property type="match status" value="1"/>
</dbReference>
<comment type="caution">
    <text evidence="2">The sequence shown here is derived from an EMBL/GenBank/DDBJ whole genome shotgun (WGS) entry which is preliminary data.</text>
</comment>
<dbReference type="InterPro" id="IPR044730">
    <property type="entry name" value="RNase_H-like_dom_plant"/>
</dbReference>
<gene>
    <name evidence="2" type="ORF">Dsin_005866</name>
</gene>
<dbReference type="InterPro" id="IPR053151">
    <property type="entry name" value="RNase_H-like"/>
</dbReference>
<protein>
    <recommendedName>
        <fullName evidence="1">RNase H type-1 domain-containing protein</fullName>
    </recommendedName>
</protein>
<dbReference type="GO" id="GO:0003676">
    <property type="term" value="F:nucleic acid binding"/>
    <property type="evidence" value="ECO:0007669"/>
    <property type="project" value="InterPro"/>
</dbReference>
<evidence type="ECO:0000313" key="2">
    <source>
        <dbReference type="EMBL" id="KAK3226004.1"/>
    </source>
</evidence>
<sequence length="219" mass="24474">MQKSNITFSLNVSDSLKKEIIELFDLKDMGNKTKTFNENEIRERVWKTVSYWKDWLFSTGWEKRLLLMLFTGAKGEFYLGGFCVLEHTKAFERTLKLNSDAAVIPCLDFVGIGVVVRDSASGVFYALSKPFTSDFSVECAEVTAFREGLIMAKQLELNIAWVGVDAANVAACVNLFKPLCRIAWVVFDDVQALCKDAGISKCHAISRKGDSLAHNLTPP</sequence>
<dbReference type="PANTHER" id="PTHR47723">
    <property type="entry name" value="OS05G0353850 PROTEIN"/>
    <property type="match status" value="1"/>
</dbReference>
<dbReference type="Pfam" id="PF13456">
    <property type="entry name" value="RVT_3"/>
    <property type="match status" value="1"/>
</dbReference>
<name>A0AAE0AYL0_9ROSI</name>
<dbReference type="AlphaFoldDB" id="A0AAE0AYL0"/>
<keyword evidence="3" id="KW-1185">Reference proteome</keyword>
<dbReference type="Proteomes" id="UP001281410">
    <property type="component" value="Unassembled WGS sequence"/>
</dbReference>
<accession>A0AAE0AYL0</accession>
<evidence type="ECO:0000259" key="1">
    <source>
        <dbReference type="Pfam" id="PF13456"/>
    </source>
</evidence>